<comment type="caution">
    <text evidence="4">The sequence shown here is derived from an EMBL/GenBank/DDBJ whole genome shotgun (WGS) entry which is preliminary data.</text>
</comment>
<gene>
    <name evidence="4" type="ORF">H9704_04860</name>
</gene>
<feature type="transmembrane region" description="Helical" evidence="3">
    <location>
        <begin position="284"/>
        <end position="306"/>
    </location>
</feature>
<dbReference type="Gene3D" id="1.20.1530.20">
    <property type="match status" value="1"/>
</dbReference>
<dbReference type="PANTHER" id="PTHR36838">
    <property type="entry name" value="AUXIN EFFLUX CARRIER FAMILY PROTEIN"/>
    <property type="match status" value="1"/>
</dbReference>
<dbReference type="EMBL" id="DWWT01000020">
    <property type="protein sequence ID" value="HJC05468.1"/>
    <property type="molecule type" value="Genomic_DNA"/>
</dbReference>
<feature type="transmembrane region" description="Helical" evidence="3">
    <location>
        <begin position="163"/>
        <end position="183"/>
    </location>
</feature>
<dbReference type="PANTHER" id="PTHR36838:SF3">
    <property type="entry name" value="TRANSPORTER AUXIN EFFLUX CARRIER EC FAMILY"/>
    <property type="match status" value="1"/>
</dbReference>
<keyword evidence="3" id="KW-0812">Transmembrane</keyword>
<evidence type="ECO:0000256" key="2">
    <source>
        <dbReference type="ARBA" id="ARBA00022448"/>
    </source>
</evidence>
<keyword evidence="3" id="KW-1133">Transmembrane helix</keyword>
<evidence type="ECO:0000313" key="4">
    <source>
        <dbReference type="EMBL" id="HJC05468.1"/>
    </source>
</evidence>
<comment type="subcellular location">
    <subcellularLocation>
        <location evidence="1">Endomembrane system</location>
        <topology evidence="1">Multi-pass membrane protein</topology>
    </subcellularLocation>
</comment>
<dbReference type="GO" id="GO:0012505">
    <property type="term" value="C:endomembrane system"/>
    <property type="evidence" value="ECO:0007669"/>
    <property type="project" value="UniProtKB-SubCell"/>
</dbReference>
<name>A0A9D2SHP9_9FIRM</name>
<reference evidence="4" key="1">
    <citation type="journal article" date="2021" name="PeerJ">
        <title>Extensive microbial diversity within the chicken gut microbiome revealed by metagenomics and culture.</title>
        <authorList>
            <person name="Gilroy R."/>
            <person name="Ravi A."/>
            <person name="Getino M."/>
            <person name="Pursley I."/>
            <person name="Horton D.L."/>
            <person name="Alikhan N.F."/>
            <person name="Baker D."/>
            <person name="Gharbi K."/>
            <person name="Hall N."/>
            <person name="Watson M."/>
            <person name="Adriaenssens E.M."/>
            <person name="Foster-Nyarko E."/>
            <person name="Jarju S."/>
            <person name="Secka A."/>
            <person name="Antonio M."/>
            <person name="Oren A."/>
            <person name="Chaudhuri R.R."/>
            <person name="La Ragione R."/>
            <person name="Hildebrand F."/>
            <person name="Pallen M.J."/>
        </authorList>
    </citation>
    <scope>NUCLEOTIDE SEQUENCE</scope>
    <source>
        <strain evidence="4">CHK180-15479</strain>
    </source>
</reference>
<evidence type="ECO:0000256" key="3">
    <source>
        <dbReference type="SAM" id="Phobius"/>
    </source>
</evidence>
<dbReference type="Proteomes" id="UP000823910">
    <property type="component" value="Unassembled WGS sequence"/>
</dbReference>
<organism evidence="4 5">
    <name type="scientific">Candidatus Enterocloster excrementipullorum</name>
    <dbReference type="NCBI Taxonomy" id="2838559"/>
    <lineage>
        <taxon>Bacteria</taxon>
        <taxon>Bacillati</taxon>
        <taxon>Bacillota</taxon>
        <taxon>Clostridia</taxon>
        <taxon>Lachnospirales</taxon>
        <taxon>Lachnospiraceae</taxon>
        <taxon>Enterocloster</taxon>
    </lineage>
</organism>
<accession>A0A9D2SHP9</accession>
<feature type="transmembrane region" description="Helical" evidence="3">
    <location>
        <begin position="118"/>
        <end position="143"/>
    </location>
</feature>
<keyword evidence="2" id="KW-0813">Transport</keyword>
<sequence length="307" mass="32955">MGAVLLRAVSLAFIIGIGVFLKKYKLIEENAGDVIKKIMISITLPAAIIANFAAIPSIQPIFAVIAILGMAADICMMGFGAFLTRKSTKDRQALYMLTLPAYNIGTFCLPFVQSFLPAIGSVAACVFDVGNSVICTGGSYAFVSEYVSGSKKGIDGKKFARRLLTSPPLMTYVVMFVLSMAHVRIPEQVLTFVSPISAANPFIAMLMLGLLFHLELKMAYLSEIAKILAWRYLFAVVLSCAIYFLLPFDQVIRQTLVLVCFGPISAIAPAYTGMCGGDEGLASCANSLSIICSMIVMTGLIGVFGLF</sequence>
<dbReference type="InterPro" id="IPR038770">
    <property type="entry name" value="Na+/solute_symporter_sf"/>
</dbReference>
<feature type="transmembrane region" description="Helical" evidence="3">
    <location>
        <begin position="228"/>
        <end position="246"/>
    </location>
</feature>
<dbReference type="AlphaFoldDB" id="A0A9D2SHP9"/>
<proteinExistence type="predicted"/>
<feature type="transmembrane region" description="Helical" evidence="3">
    <location>
        <begin position="34"/>
        <end position="55"/>
    </location>
</feature>
<feature type="transmembrane region" description="Helical" evidence="3">
    <location>
        <begin position="6"/>
        <end position="22"/>
    </location>
</feature>
<feature type="transmembrane region" description="Helical" evidence="3">
    <location>
        <begin position="252"/>
        <end position="272"/>
    </location>
</feature>
<feature type="transmembrane region" description="Helical" evidence="3">
    <location>
        <begin position="61"/>
        <end position="82"/>
    </location>
</feature>
<protein>
    <submittedName>
        <fullName evidence="4">Uncharacterized protein</fullName>
    </submittedName>
</protein>
<reference evidence="4" key="2">
    <citation type="submission" date="2021-04" db="EMBL/GenBank/DDBJ databases">
        <authorList>
            <person name="Gilroy R."/>
        </authorList>
    </citation>
    <scope>NUCLEOTIDE SEQUENCE</scope>
    <source>
        <strain evidence="4">CHK180-15479</strain>
    </source>
</reference>
<feature type="transmembrane region" description="Helical" evidence="3">
    <location>
        <begin position="94"/>
        <end position="112"/>
    </location>
</feature>
<feature type="transmembrane region" description="Helical" evidence="3">
    <location>
        <begin position="189"/>
        <end position="216"/>
    </location>
</feature>
<evidence type="ECO:0000256" key="1">
    <source>
        <dbReference type="ARBA" id="ARBA00004127"/>
    </source>
</evidence>
<keyword evidence="3" id="KW-0472">Membrane</keyword>
<evidence type="ECO:0000313" key="5">
    <source>
        <dbReference type="Proteomes" id="UP000823910"/>
    </source>
</evidence>